<dbReference type="InterPro" id="IPR043502">
    <property type="entry name" value="DNA/RNA_pol_sf"/>
</dbReference>
<evidence type="ECO:0000256" key="2">
    <source>
        <dbReference type="ARBA" id="ARBA00022695"/>
    </source>
</evidence>
<keyword evidence="4" id="KW-0255">Endonuclease</keyword>
<evidence type="ECO:0000259" key="7">
    <source>
        <dbReference type="Pfam" id="PF17917"/>
    </source>
</evidence>
<keyword evidence="9" id="KW-1185">Reference proteome</keyword>
<keyword evidence="6" id="KW-0695">RNA-directed DNA polymerase</keyword>
<evidence type="ECO:0000313" key="8">
    <source>
        <dbReference type="EMBL" id="KAA3477813.1"/>
    </source>
</evidence>
<dbReference type="GO" id="GO:0003964">
    <property type="term" value="F:RNA-directed DNA polymerase activity"/>
    <property type="evidence" value="ECO:0007669"/>
    <property type="project" value="UniProtKB-KW"/>
</dbReference>
<protein>
    <submittedName>
        <fullName evidence="8">Retrovirus-related Pol polyprotein from transposon opus</fullName>
    </submittedName>
</protein>
<keyword evidence="3" id="KW-0540">Nuclease</keyword>
<evidence type="ECO:0000256" key="1">
    <source>
        <dbReference type="ARBA" id="ARBA00022679"/>
    </source>
</evidence>
<sequence>MYDTSNYVWNLDGSTVKLYGNKNKRELYVVFAFENFHSYHEGTKVTIYIDHTTIKYLLSKRDAKPRLIRWVLLLQEFNLVIQDRKGVKNQQEDPHSSVLINEHFLDKHIFEVSHAHDTPWFVDYANFLASGLMSPKMTYQQRRKFLHDVRYYFWEEPYLCK</sequence>
<evidence type="ECO:0000313" key="9">
    <source>
        <dbReference type="Proteomes" id="UP000325315"/>
    </source>
</evidence>
<evidence type="ECO:0000256" key="6">
    <source>
        <dbReference type="ARBA" id="ARBA00022918"/>
    </source>
</evidence>
<dbReference type="Pfam" id="PF17917">
    <property type="entry name" value="RT_RNaseH"/>
    <property type="match status" value="1"/>
</dbReference>
<dbReference type="SUPFAM" id="SSF56672">
    <property type="entry name" value="DNA/RNA polymerases"/>
    <property type="match status" value="1"/>
</dbReference>
<dbReference type="GO" id="GO:0004519">
    <property type="term" value="F:endonuclease activity"/>
    <property type="evidence" value="ECO:0007669"/>
    <property type="project" value="UniProtKB-KW"/>
</dbReference>
<keyword evidence="1" id="KW-0808">Transferase</keyword>
<evidence type="ECO:0000256" key="3">
    <source>
        <dbReference type="ARBA" id="ARBA00022722"/>
    </source>
</evidence>
<evidence type="ECO:0000256" key="5">
    <source>
        <dbReference type="ARBA" id="ARBA00022801"/>
    </source>
</evidence>
<dbReference type="EMBL" id="SMMG02000004">
    <property type="protein sequence ID" value="KAA3477813.1"/>
    <property type="molecule type" value="Genomic_DNA"/>
</dbReference>
<organism evidence="8 9">
    <name type="scientific">Gossypium australe</name>
    <dbReference type="NCBI Taxonomy" id="47621"/>
    <lineage>
        <taxon>Eukaryota</taxon>
        <taxon>Viridiplantae</taxon>
        <taxon>Streptophyta</taxon>
        <taxon>Embryophyta</taxon>
        <taxon>Tracheophyta</taxon>
        <taxon>Spermatophyta</taxon>
        <taxon>Magnoliopsida</taxon>
        <taxon>eudicotyledons</taxon>
        <taxon>Gunneridae</taxon>
        <taxon>Pentapetalae</taxon>
        <taxon>rosids</taxon>
        <taxon>malvids</taxon>
        <taxon>Malvales</taxon>
        <taxon>Malvaceae</taxon>
        <taxon>Malvoideae</taxon>
        <taxon>Gossypium</taxon>
    </lineage>
</organism>
<dbReference type="Proteomes" id="UP000325315">
    <property type="component" value="Unassembled WGS sequence"/>
</dbReference>
<dbReference type="PANTHER" id="PTHR34072">
    <property type="entry name" value="ENZYMATIC POLYPROTEIN-RELATED"/>
    <property type="match status" value="1"/>
</dbReference>
<feature type="domain" description="Reverse transcriptase RNase H-like" evidence="7">
    <location>
        <begin position="24"/>
        <end position="77"/>
    </location>
</feature>
<dbReference type="OrthoDB" id="1436294at2759"/>
<dbReference type="PANTHER" id="PTHR34072:SF57">
    <property type="entry name" value="RNA-DIRECTED DNA POLYMERASE"/>
    <property type="match status" value="1"/>
</dbReference>
<accession>A0A5B6W911</accession>
<gene>
    <name evidence="8" type="ORF">EPI10_011674</name>
</gene>
<dbReference type="InterPro" id="IPR041373">
    <property type="entry name" value="RT_RNaseH"/>
</dbReference>
<keyword evidence="5" id="KW-0378">Hydrolase</keyword>
<comment type="caution">
    <text evidence="8">The sequence shown here is derived from an EMBL/GenBank/DDBJ whole genome shotgun (WGS) entry which is preliminary data.</text>
</comment>
<evidence type="ECO:0000256" key="4">
    <source>
        <dbReference type="ARBA" id="ARBA00022759"/>
    </source>
</evidence>
<name>A0A5B6W911_9ROSI</name>
<proteinExistence type="predicted"/>
<dbReference type="AlphaFoldDB" id="A0A5B6W911"/>
<reference evidence="9" key="1">
    <citation type="journal article" date="2019" name="Plant Biotechnol. J.">
        <title>Genome sequencing of the Australian wild diploid species Gossypium australe highlights disease resistance and delayed gland morphogenesis.</title>
        <authorList>
            <person name="Cai Y."/>
            <person name="Cai X."/>
            <person name="Wang Q."/>
            <person name="Wang P."/>
            <person name="Zhang Y."/>
            <person name="Cai C."/>
            <person name="Xu Y."/>
            <person name="Wang K."/>
            <person name="Zhou Z."/>
            <person name="Wang C."/>
            <person name="Geng S."/>
            <person name="Li B."/>
            <person name="Dong Q."/>
            <person name="Hou Y."/>
            <person name="Wang H."/>
            <person name="Ai P."/>
            <person name="Liu Z."/>
            <person name="Yi F."/>
            <person name="Sun M."/>
            <person name="An G."/>
            <person name="Cheng J."/>
            <person name="Zhang Y."/>
            <person name="Shi Q."/>
            <person name="Xie Y."/>
            <person name="Shi X."/>
            <person name="Chang Y."/>
            <person name="Huang F."/>
            <person name="Chen Y."/>
            <person name="Hong S."/>
            <person name="Mi L."/>
            <person name="Sun Q."/>
            <person name="Zhang L."/>
            <person name="Zhou B."/>
            <person name="Peng R."/>
            <person name="Zhang X."/>
            <person name="Liu F."/>
        </authorList>
    </citation>
    <scope>NUCLEOTIDE SEQUENCE [LARGE SCALE GENOMIC DNA]</scope>
    <source>
        <strain evidence="9">cv. PA1801</strain>
    </source>
</reference>
<dbReference type="GO" id="GO:0016787">
    <property type="term" value="F:hydrolase activity"/>
    <property type="evidence" value="ECO:0007669"/>
    <property type="project" value="UniProtKB-KW"/>
</dbReference>
<keyword evidence="2" id="KW-0548">Nucleotidyltransferase</keyword>